<keyword evidence="7" id="KW-0479">Metal-binding</keyword>
<dbReference type="EC" id="2.3.2.31" evidence="5"/>
<reference evidence="17" key="1">
    <citation type="submission" date="2020-01" db="EMBL/GenBank/DDBJ databases">
        <title>Genome sequence of Kobresia littledalei, the first chromosome-level genome in the family Cyperaceae.</title>
        <authorList>
            <person name="Qu G."/>
        </authorList>
    </citation>
    <scope>NUCLEOTIDE SEQUENCE</scope>
    <source>
        <strain evidence="17">C.B.Clarke</strain>
        <tissue evidence="17">Leaf</tissue>
    </source>
</reference>
<dbReference type="PROSITE" id="PS00518">
    <property type="entry name" value="ZF_RING_1"/>
    <property type="match status" value="1"/>
</dbReference>
<dbReference type="InterPro" id="IPR031127">
    <property type="entry name" value="E3_UB_ligase_RBR"/>
</dbReference>
<dbReference type="InterPro" id="IPR013083">
    <property type="entry name" value="Znf_RING/FYVE/PHD"/>
</dbReference>
<feature type="chain" id="PRO_5032904329" description="RBR-type E3 ubiquitin transferase" evidence="13">
    <location>
        <begin position="29"/>
        <end position="643"/>
    </location>
</feature>
<dbReference type="InterPro" id="IPR044066">
    <property type="entry name" value="TRIAD_supradom"/>
</dbReference>
<dbReference type="CDD" id="cd23134">
    <property type="entry name" value="RING-HC_ITT1-like"/>
    <property type="match status" value="1"/>
</dbReference>
<dbReference type="Pfam" id="PF05773">
    <property type="entry name" value="RWD"/>
    <property type="match status" value="1"/>
</dbReference>
<dbReference type="SUPFAM" id="SSF57850">
    <property type="entry name" value="RING/U-box"/>
    <property type="match status" value="4"/>
</dbReference>
<evidence type="ECO:0000256" key="10">
    <source>
        <dbReference type="ARBA" id="ARBA00022786"/>
    </source>
</evidence>
<feature type="domain" description="RWD" evidence="15">
    <location>
        <begin position="133"/>
        <end position="280"/>
    </location>
</feature>
<dbReference type="PROSITE" id="PS50908">
    <property type="entry name" value="RWD"/>
    <property type="match status" value="1"/>
</dbReference>
<dbReference type="EMBL" id="SWLB01000026">
    <property type="protein sequence ID" value="KAF3321523.1"/>
    <property type="molecule type" value="Genomic_DNA"/>
</dbReference>
<proteinExistence type="inferred from homology"/>
<dbReference type="SUPFAM" id="SSF54495">
    <property type="entry name" value="UBC-like"/>
    <property type="match status" value="1"/>
</dbReference>
<evidence type="ECO:0000256" key="2">
    <source>
        <dbReference type="ARBA" id="ARBA00001947"/>
    </source>
</evidence>
<keyword evidence="10" id="KW-0833">Ubl conjugation pathway</keyword>
<keyword evidence="11" id="KW-0862">Zinc</keyword>
<dbReference type="Gene3D" id="3.30.40.10">
    <property type="entry name" value="Zinc/RING finger domain, C3HC4 (zinc finger)"/>
    <property type="match status" value="1"/>
</dbReference>
<evidence type="ECO:0000313" key="17">
    <source>
        <dbReference type="EMBL" id="KAF3321523.1"/>
    </source>
</evidence>
<comment type="catalytic activity">
    <reaction evidence="1">
        <text>[E2 ubiquitin-conjugating enzyme]-S-ubiquitinyl-L-cysteine + [acceptor protein]-L-lysine = [E2 ubiquitin-conjugating enzyme]-L-cysteine + [acceptor protein]-N(6)-ubiquitinyl-L-lysine.</text>
        <dbReference type="EC" id="2.3.2.31"/>
    </reaction>
</comment>
<organism evidence="17 18">
    <name type="scientific">Carex littledalei</name>
    <dbReference type="NCBI Taxonomy" id="544730"/>
    <lineage>
        <taxon>Eukaryota</taxon>
        <taxon>Viridiplantae</taxon>
        <taxon>Streptophyta</taxon>
        <taxon>Embryophyta</taxon>
        <taxon>Tracheophyta</taxon>
        <taxon>Spermatophyta</taxon>
        <taxon>Magnoliopsida</taxon>
        <taxon>Liliopsida</taxon>
        <taxon>Poales</taxon>
        <taxon>Cyperaceae</taxon>
        <taxon>Cyperoideae</taxon>
        <taxon>Cariceae</taxon>
        <taxon>Carex</taxon>
        <taxon>Carex subgen. Euthyceras</taxon>
    </lineage>
</organism>
<name>A0A833VFF6_9POAL</name>
<dbReference type="InterPro" id="IPR001841">
    <property type="entry name" value="Znf_RING"/>
</dbReference>
<evidence type="ECO:0000256" key="11">
    <source>
        <dbReference type="ARBA" id="ARBA00022833"/>
    </source>
</evidence>
<evidence type="ECO:0000256" key="13">
    <source>
        <dbReference type="SAM" id="SignalP"/>
    </source>
</evidence>
<accession>A0A833VFF6</accession>
<dbReference type="FunFam" id="3.30.40.10:FF:000358">
    <property type="entry name" value="RBR-type E3 ubiquitin transferase"/>
    <property type="match status" value="1"/>
</dbReference>
<dbReference type="PROSITE" id="PS50089">
    <property type="entry name" value="ZF_RING_2"/>
    <property type="match status" value="1"/>
</dbReference>
<dbReference type="Pfam" id="PF01485">
    <property type="entry name" value="IBR"/>
    <property type="match status" value="1"/>
</dbReference>
<comment type="similarity">
    <text evidence="4">Belongs to the RBR family. Ariadne subfamily.</text>
</comment>
<dbReference type="Gene3D" id="1.20.120.1750">
    <property type="match status" value="1"/>
</dbReference>
<dbReference type="Proteomes" id="UP000623129">
    <property type="component" value="Unassembled WGS sequence"/>
</dbReference>
<dbReference type="CDD" id="cd23821">
    <property type="entry name" value="RWD_IMPACT"/>
    <property type="match status" value="1"/>
</dbReference>
<dbReference type="PROSITE" id="PS51873">
    <property type="entry name" value="TRIAD"/>
    <property type="match status" value="1"/>
</dbReference>
<dbReference type="GO" id="GO:0016567">
    <property type="term" value="P:protein ubiquitination"/>
    <property type="evidence" value="ECO:0007669"/>
    <property type="project" value="InterPro"/>
</dbReference>
<comment type="cofactor">
    <cofactor evidence="2">
        <name>Zn(2+)</name>
        <dbReference type="ChEBI" id="CHEBI:29105"/>
    </cofactor>
</comment>
<keyword evidence="9 12" id="KW-0863">Zinc-finger</keyword>
<evidence type="ECO:0000256" key="8">
    <source>
        <dbReference type="ARBA" id="ARBA00022737"/>
    </source>
</evidence>
<feature type="domain" description="RING-type" evidence="14">
    <location>
        <begin position="336"/>
        <end position="384"/>
    </location>
</feature>
<dbReference type="AlphaFoldDB" id="A0A833VFF6"/>
<evidence type="ECO:0000259" key="16">
    <source>
        <dbReference type="PROSITE" id="PS51873"/>
    </source>
</evidence>
<evidence type="ECO:0000256" key="7">
    <source>
        <dbReference type="ARBA" id="ARBA00022723"/>
    </source>
</evidence>
<dbReference type="CDD" id="cd20341">
    <property type="entry name" value="BRcat_RBR_RNF14"/>
    <property type="match status" value="1"/>
</dbReference>
<evidence type="ECO:0000256" key="6">
    <source>
        <dbReference type="ARBA" id="ARBA00022679"/>
    </source>
</evidence>
<dbReference type="InterPro" id="IPR002867">
    <property type="entry name" value="IBR_dom"/>
</dbReference>
<keyword evidence="6" id="KW-0808">Transferase</keyword>
<feature type="domain" description="RING-type" evidence="16">
    <location>
        <begin position="332"/>
        <end position="566"/>
    </location>
</feature>
<dbReference type="InterPro" id="IPR016135">
    <property type="entry name" value="UBQ-conjugating_enzyme/RWD"/>
</dbReference>
<dbReference type="Gene3D" id="3.10.110.10">
    <property type="entry name" value="Ubiquitin Conjugating Enzyme"/>
    <property type="match status" value="1"/>
</dbReference>
<protein>
    <recommendedName>
        <fullName evidence="5">RBR-type E3 ubiquitin transferase</fullName>
        <ecNumber evidence="5">2.3.2.31</ecNumber>
    </recommendedName>
</protein>
<dbReference type="FunFam" id="1.20.120.1750:FF:000029">
    <property type="entry name" value="RBR-type E3 ubiquitin transferase"/>
    <property type="match status" value="1"/>
</dbReference>
<dbReference type="GO" id="GO:0008270">
    <property type="term" value="F:zinc ion binding"/>
    <property type="evidence" value="ECO:0007669"/>
    <property type="project" value="UniProtKB-KW"/>
</dbReference>
<keyword evidence="13" id="KW-0732">Signal</keyword>
<dbReference type="SMART" id="SM00184">
    <property type="entry name" value="RING"/>
    <property type="match status" value="4"/>
</dbReference>
<dbReference type="SMART" id="SM00647">
    <property type="entry name" value="IBR"/>
    <property type="match status" value="2"/>
</dbReference>
<dbReference type="InterPro" id="IPR006575">
    <property type="entry name" value="RWD_dom"/>
</dbReference>
<evidence type="ECO:0000259" key="15">
    <source>
        <dbReference type="PROSITE" id="PS50908"/>
    </source>
</evidence>
<dbReference type="GO" id="GO:0061630">
    <property type="term" value="F:ubiquitin protein ligase activity"/>
    <property type="evidence" value="ECO:0007669"/>
    <property type="project" value="UniProtKB-EC"/>
</dbReference>
<evidence type="ECO:0000256" key="5">
    <source>
        <dbReference type="ARBA" id="ARBA00012251"/>
    </source>
</evidence>
<sequence length="643" mass="73021">MATESTWMRVSGLSRLATLWSLLSPLLDQKKNLRCGRAAKKVAGAVVLLISPVLSDHCPLTKVESNYPTMALPPLDVNDIEISELGEGSDHGREQNWGWEEAMKRLEKLRINDGDDVGISEEQITDNDRRQDDEVLALEAIYQDNIVILDHQEGLRSFQIFVHCEVPDGITVSAKFHSGTGTSNIKGMQTEAEVASSSSYDEGFLYSFKVTYLPPMLLTIVLPKSYPSHHSPYFTISTQWLDNSRILSLCAMLDTIWRDQPGQEVVFQWTEWLHGSALSHLGFAEEVALWGPNDNMALTDYRAISENVVPERVIPFMMGYNEKKCHEAFLSNIHQCLICFGEYLGSEFIKLPCQHIFCSNCMETYSKMHVKEGSVTKLSCPTSKCGGHVPPIVLKRLLGDQDYERWESLLLQRTLDSMSDVVYCPRCETACLEDSKTNDAQCSKCLFSFCTLCNDRRHVGEKCMDAETRLRILQERMQPDGTRTNEQLRKEKELINELLSVREALKDAKQCPSCKMAISRTEGCNKMVCSNCDQFFCYKCNKAIDGYDHFRQECELFPGEEITRWEAQMNARQVVAQVRAELFAGYANHPCPNCGQRNAKEGNNNHLFCWACQTHYCALCHKVVRRSSEHFSRKGCKQHTSDP</sequence>
<dbReference type="PANTHER" id="PTHR11685">
    <property type="entry name" value="RBR FAMILY RING FINGER AND IBR DOMAIN-CONTAINING"/>
    <property type="match status" value="1"/>
</dbReference>
<dbReference type="InterPro" id="IPR017907">
    <property type="entry name" value="Znf_RING_CS"/>
</dbReference>
<comment type="function">
    <text evidence="3">Might act as an E3 ubiquitin-protein ligase, or as part of E3 complex, which accepts ubiquitin from specific E2 ubiquitin-conjugating enzymes and then transfers it to substrates.</text>
</comment>
<dbReference type="OrthoDB" id="1431934at2759"/>
<evidence type="ECO:0000259" key="14">
    <source>
        <dbReference type="PROSITE" id="PS50089"/>
    </source>
</evidence>
<dbReference type="SMART" id="SM00591">
    <property type="entry name" value="RWD"/>
    <property type="match status" value="1"/>
</dbReference>
<evidence type="ECO:0000256" key="9">
    <source>
        <dbReference type="ARBA" id="ARBA00022771"/>
    </source>
</evidence>
<evidence type="ECO:0000313" key="18">
    <source>
        <dbReference type="Proteomes" id="UP000623129"/>
    </source>
</evidence>
<gene>
    <name evidence="17" type="ORF">FCM35_KLT13739</name>
</gene>
<feature type="signal peptide" evidence="13">
    <location>
        <begin position="1"/>
        <end position="28"/>
    </location>
</feature>
<evidence type="ECO:0000256" key="12">
    <source>
        <dbReference type="PROSITE-ProRule" id="PRU00175"/>
    </source>
</evidence>
<evidence type="ECO:0000256" key="4">
    <source>
        <dbReference type="ARBA" id="ARBA00005884"/>
    </source>
</evidence>
<comment type="caution">
    <text evidence="17">The sequence shown here is derived from an EMBL/GenBank/DDBJ whole genome shotgun (WGS) entry which is preliminary data.</text>
</comment>
<keyword evidence="8" id="KW-0677">Repeat</keyword>
<keyword evidence="18" id="KW-1185">Reference proteome</keyword>
<evidence type="ECO:0000256" key="1">
    <source>
        <dbReference type="ARBA" id="ARBA00001798"/>
    </source>
</evidence>
<dbReference type="Pfam" id="PF22191">
    <property type="entry name" value="IBR_1"/>
    <property type="match status" value="1"/>
</dbReference>
<evidence type="ECO:0000256" key="3">
    <source>
        <dbReference type="ARBA" id="ARBA00003976"/>
    </source>
</evidence>